<reference evidence="2" key="2">
    <citation type="journal article" date="2023" name="IMA Fungus">
        <title>Comparative genomic study of the Penicillium genus elucidates a diverse pangenome and 15 lateral gene transfer events.</title>
        <authorList>
            <person name="Petersen C."/>
            <person name="Sorensen T."/>
            <person name="Nielsen M.R."/>
            <person name="Sondergaard T.E."/>
            <person name="Sorensen J.L."/>
            <person name="Fitzpatrick D.A."/>
            <person name="Frisvad J.C."/>
            <person name="Nielsen K.L."/>
        </authorList>
    </citation>
    <scope>NUCLEOTIDE SEQUENCE</scope>
    <source>
        <strain evidence="2">IBT 15544</strain>
    </source>
</reference>
<evidence type="ECO:0000256" key="1">
    <source>
        <dbReference type="SAM" id="MobiDB-lite"/>
    </source>
</evidence>
<proteinExistence type="predicted"/>
<feature type="compositionally biased region" description="Polar residues" evidence="1">
    <location>
        <begin position="268"/>
        <end position="279"/>
    </location>
</feature>
<gene>
    <name evidence="2" type="ORF">N7498_008391</name>
</gene>
<comment type="caution">
    <text evidence="2">The sequence shown here is derived from an EMBL/GenBank/DDBJ whole genome shotgun (WGS) entry which is preliminary data.</text>
</comment>
<feature type="compositionally biased region" description="Basic and acidic residues" evidence="1">
    <location>
        <begin position="18"/>
        <end position="50"/>
    </location>
</feature>
<dbReference type="EMBL" id="JAPQKR010000015">
    <property type="protein sequence ID" value="KAJ5194953.1"/>
    <property type="molecule type" value="Genomic_DNA"/>
</dbReference>
<dbReference type="Proteomes" id="UP001150904">
    <property type="component" value="Unassembled WGS sequence"/>
</dbReference>
<evidence type="ECO:0000313" key="2">
    <source>
        <dbReference type="EMBL" id="KAJ5194953.1"/>
    </source>
</evidence>
<reference evidence="2" key="1">
    <citation type="submission" date="2022-12" db="EMBL/GenBank/DDBJ databases">
        <authorList>
            <person name="Petersen C."/>
        </authorList>
    </citation>
    <scope>NUCLEOTIDE SEQUENCE</scope>
    <source>
        <strain evidence="2">IBT 15544</strain>
    </source>
</reference>
<feature type="region of interest" description="Disordered" evidence="1">
    <location>
        <begin position="149"/>
        <end position="171"/>
    </location>
</feature>
<accession>A0A9W9JDB2</accession>
<name>A0A9W9JDB2_9EURO</name>
<feature type="compositionally biased region" description="Acidic residues" evidence="1">
    <location>
        <begin position="238"/>
        <end position="251"/>
    </location>
</feature>
<feature type="compositionally biased region" description="Polar residues" evidence="1">
    <location>
        <begin position="327"/>
        <end position="346"/>
    </location>
</feature>
<feature type="compositionally biased region" description="Acidic residues" evidence="1">
    <location>
        <begin position="156"/>
        <end position="170"/>
    </location>
</feature>
<dbReference type="OrthoDB" id="5374569at2759"/>
<sequence length="371" mass="41302">MPRTLPWLLEQKNETRVKPEFTPRKRVKRELNSDPDKTPKAPPVEKRDFFRSSQSPPTSPVRPCPSEEFLIEGLDHDDAWIMVEDEFYAIAQTFTQHLHYAEYVRRKKEAKAQGAAEIAAIARPTDGRTPISKELKQKKEAEALAARQKAGLEQIEVQDDKDDSDDDDDTWAGTHLHGLMASPRKSRALAGLHTLKSSTRAAAGFGQAHGSQSDRRQMASGSQACSLSRAVESHRVEIDEETASSEDDDLDGQTSATTMPSRRVETQAPAQSSERSTTPPVRPSHGKSTSMIDKGKSRPRPSAKPKHEFKSKVQMLFDGLDELPELSRSNTSISAKESKPASTNQRPEVMTGKNNLESKKSRYNDVPTFLM</sequence>
<organism evidence="2 3">
    <name type="scientific">Penicillium cinerascens</name>
    <dbReference type="NCBI Taxonomy" id="70096"/>
    <lineage>
        <taxon>Eukaryota</taxon>
        <taxon>Fungi</taxon>
        <taxon>Dikarya</taxon>
        <taxon>Ascomycota</taxon>
        <taxon>Pezizomycotina</taxon>
        <taxon>Eurotiomycetes</taxon>
        <taxon>Eurotiomycetidae</taxon>
        <taxon>Eurotiales</taxon>
        <taxon>Aspergillaceae</taxon>
        <taxon>Penicillium</taxon>
    </lineage>
</organism>
<feature type="region of interest" description="Disordered" evidence="1">
    <location>
        <begin position="18"/>
        <end position="65"/>
    </location>
</feature>
<dbReference type="RefSeq" id="XP_058305441.1">
    <property type="nucleotide sequence ID" value="XM_058455453.1"/>
</dbReference>
<protein>
    <submittedName>
        <fullName evidence="2">Uncharacterized protein</fullName>
    </submittedName>
</protein>
<evidence type="ECO:0000313" key="3">
    <source>
        <dbReference type="Proteomes" id="UP001150904"/>
    </source>
</evidence>
<dbReference type="AlphaFoldDB" id="A0A9W9JDB2"/>
<dbReference type="GeneID" id="83182754"/>
<keyword evidence="3" id="KW-1185">Reference proteome</keyword>
<feature type="region of interest" description="Disordered" evidence="1">
    <location>
        <begin position="203"/>
        <end position="371"/>
    </location>
</feature>